<feature type="region of interest" description="Disordered" evidence="6">
    <location>
        <begin position="275"/>
        <end position="295"/>
    </location>
</feature>
<dbReference type="GO" id="GO:0043130">
    <property type="term" value="F:ubiquitin binding"/>
    <property type="evidence" value="ECO:0007669"/>
    <property type="project" value="UniProtKB-UniRule"/>
</dbReference>
<keyword evidence="3 5" id="KW-0234">DNA repair</keyword>
<dbReference type="NCBIfam" id="TIGR00601">
    <property type="entry name" value="rad23"/>
    <property type="match status" value="1"/>
</dbReference>
<organism evidence="9 10">
    <name type="scientific">Smittium culicis</name>
    <dbReference type="NCBI Taxonomy" id="133412"/>
    <lineage>
        <taxon>Eukaryota</taxon>
        <taxon>Fungi</taxon>
        <taxon>Fungi incertae sedis</taxon>
        <taxon>Zoopagomycota</taxon>
        <taxon>Kickxellomycotina</taxon>
        <taxon>Harpellomycetes</taxon>
        <taxon>Harpellales</taxon>
        <taxon>Legeriomycetaceae</taxon>
        <taxon>Smittium</taxon>
    </lineage>
</organism>
<feature type="compositionally biased region" description="Basic and acidic residues" evidence="6">
    <location>
        <begin position="102"/>
        <end position="115"/>
    </location>
</feature>
<accession>A0A1R1XTH0</accession>
<dbReference type="CDD" id="cd14281">
    <property type="entry name" value="UBA2_Rad23_like"/>
    <property type="match status" value="1"/>
</dbReference>
<evidence type="ECO:0000256" key="6">
    <source>
        <dbReference type="SAM" id="MobiDB-lite"/>
    </source>
</evidence>
<dbReference type="SUPFAM" id="SSF101238">
    <property type="entry name" value="XPC-binding domain"/>
    <property type="match status" value="1"/>
</dbReference>
<feature type="domain" description="Ubiquitin-like" evidence="8">
    <location>
        <begin position="1"/>
        <end position="71"/>
    </location>
</feature>
<dbReference type="STRING" id="133412.A0A1R1XTH0"/>
<dbReference type="Proteomes" id="UP000187283">
    <property type="component" value="Unassembled WGS sequence"/>
</dbReference>
<dbReference type="Pfam" id="PF09280">
    <property type="entry name" value="XPC-binding"/>
    <property type="match status" value="1"/>
</dbReference>
<evidence type="ECO:0000256" key="2">
    <source>
        <dbReference type="ARBA" id="ARBA00022763"/>
    </source>
</evidence>
<dbReference type="InterPro" id="IPR029071">
    <property type="entry name" value="Ubiquitin-like_domsf"/>
</dbReference>
<keyword evidence="4 5" id="KW-0539">Nucleus</keyword>
<comment type="similarity">
    <text evidence="5">Belongs to the RAD23 family.</text>
</comment>
<dbReference type="GO" id="GO:0031593">
    <property type="term" value="F:polyubiquitin modification-dependent protein binding"/>
    <property type="evidence" value="ECO:0007669"/>
    <property type="project" value="UniProtKB-UniRule"/>
</dbReference>
<dbReference type="SMART" id="SM00213">
    <property type="entry name" value="UBQ"/>
    <property type="match status" value="1"/>
</dbReference>
<dbReference type="OrthoDB" id="419317at2759"/>
<feature type="domain" description="UBA" evidence="7">
    <location>
        <begin position="186"/>
        <end position="226"/>
    </location>
</feature>
<name>A0A1R1XTH0_9FUNG</name>
<dbReference type="InterPro" id="IPR004806">
    <property type="entry name" value="Rad23"/>
</dbReference>
<evidence type="ECO:0000256" key="1">
    <source>
        <dbReference type="ARBA" id="ARBA00022737"/>
    </source>
</evidence>
<dbReference type="InterPro" id="IPR036353">
    <property type="entry name" value="XPC-bd_sf"/>
</dbReference>
<evidence type="ECO:0000259" key="8">
    <source>
        <dbReference type="PROSITE" id="PS50053"/>
    </source>
</evidence>
<dbReference type="AlphaFoldDB" id="A0A1R1XTH0"/>
<evidence type="ECO:0000313" key="9">
    <source>
        <dbReference type="EMBL" id="OMJ17849.1"/>
    </source>
</evidence>
<dbReference type="InterPro" id="IPR000626">
    <property type="entry name" value="Ubiquitin-like_dom"/>
</dbReference>
<reference evidence="9 10" key="1">
    <citation type="submission" date="2017-01" db="EMBL/GenBank/DDBJ databases">
        <authorList>
            <person name="Mah S.A."/>
            <person name="Swanson W.J."/>
            <person name="Moy G.W."/>
            <person name="Vacquier V.D."/>
        </authorList>
    </citation>
    <scope>NUCLEOTIDE SEQUENCE [LARGE SCALE GENOMIC DNA]</scope>
    <source>
        <strain evidence="9 10">GSMNP</strain>
    </source>
</reference>
<keyword evidence="1" id="KW-0677">Repeat</keyword>
<feature type="region of interest" description="Disordered" evidence="6">
    <location>
        <begin position="99"/>
        <end position="178"/>
    </location>
</feature>
<dbReference type="Gene3D" id="1.10.8.10">
    <property type="entry name" value="DNA helicase RuvA subunit, C-terminal domain"/>
    <property type="match status" value="2"/>
</dbReference>
<comment type="caution">
    <text evidence="9">The sequence shown here is derived from an EMBL/GenBank/DDBJ whole genome shotgun (WGS) entry which is preliminary data.</text>
</comment>
<dbReference type="SMART" id="SM00165">
    <property type="entry name" value="UBA"/>
    <property type="match status" value="2"/>
</dbReference>
<keyword evidence="5" id="KW-0963">Cytoplasm</keyword>
<proteinExistence type="inferred from homology"/>
<dbReference type="GO" id="GO:0006289">
    <property type="term" value="P:nucleotide-excision repair"/>
    <property type="evidence" value="ECO:0007669"/>
    <property type="project" value="UniProtKB-UniRule"/>
</dbReference>
<dbReference type="Gene3D" id="1.10.10.540">
    <property type="entry name" value="XPC-binding domain"/>
    <property type="match status" value="1"/>
</dbReference>
<gene>
    <name evidence="9" type="ORF">AYI70_g5706</name>
</gene>
<dbReference type="FunFam" id="1.10.8.10:FF:000003">
    <property type="entry name" value="UV excision repair protein RAD23 homolog"/>
    <property type="match status" value="1"/>
</dbReference>
<dbReference type="InterPro" id="IPR015940">
    <property type="entry name" value="UBA"/>
</dbReference>
<keyword evidence="2 5" id="KW-0227">DNA damage</keyword>
<comment type="subcellular location">
    <subcellularLocation>
        <location evidence="5">Nucleus</location>
    </subcellularLocation>
    <subcellularLocation>
        <location evidence="5">Cytoplasm</location>
    </subcellularLocation>
</comment>
<protein>
    <recommendedName>
        <fullName evidence="5">UV excision repair protein RAD23</fullName>
    </recommendedName>
</protein>
<dbReference type="Gene3D" id="3.10.20.90">
    <property type="entry name" value="Phosphatidylinositol 3-kinase Catalytic Subunit, Chain A, domain 1"/>
    <property type="match status" value="1"/>
</dbReference>
<dbReference type="PANTHER" id="PTHR10621:SF0">
    <property type="entry name" value="UV EXCISION REPAIR PROTEIN RAD23"/>
    <property type="match status" value="1"/>
</dbReference>
<dbReference type="SUPFAM" id="SSF46934">
    <property type="entry name" value="UBA-like"/>
    <property type="match status" value="2"/>
</dbReference>
<dbReference type="SUPFAM" id="SSF54236">
    <property type="entry name" value="Ubiquitin-like"/>
    <property type="match status" value="1"/>
</dbReference>
<evidence type="ECO:0000256" key="3">
    <source>
        <dbReference type="ARBA" id="ARBA00023204"/>
    </source>
</evidence>
<dbReference type="GO" id="GO:0003684">
    <property type="term" value="F:damaged DNA binding"/>
    <property type="evidence" value="ECO:0007669"/>
    <property type="project" value="UniProtKB-UniRule"/>
</dbReference>
<dbReference type="PROSITE" id="PS50053">
    <property type="entry name" value="UBIQUITIN_2"/>
    <property type="match status" value="1"/>
</dbReference>
<feature type="region of interest" description="Disordered" evidence="6">
    <location>
        <begin position="235"/>
        <end position="257"/>
    </location>
</feature>
<evidence type="ECO:0000256" key="5">
    <source>
        <dbReference type="RuleBase" id="RU367049"/>
    </source>
</evidence>
<dbReference type="FunFam" id="1.10.8.10:FF:000002">
    <property type="entry name" value="UV excision repair protein RAD23 homolog"/>
    <property type="match status" value="1"/>
</dbReference>
<feature type="compositionally biased region" description="Polar residues" evidence="6">
    <location>
        <begin position="241"/>
        <end position="255"/>
    </location>
</feature>
<comment type="function">
    <text evidence="5">Multiubiquitin chain receptor involved in modulation of proteasomal degradation. Involved in nucleotide excision repair.</text>
</comment>
<dbReference type="PANTHER" id="PTHR10621">
    <property type="entry name" value="UV EXCISION REPAIR PROTEIN RAD23"/>
    <property type="match status" value="1"/>
</dbReference>
<dbReference type="InterPro" id="IPR006636">
    <property type="entry name" value="STI1_HS-bd"/>
</dbReference>
<dbReference type="GO" id="GO:0070628">
    <property type="term" value="F:proteasome binding"/>
    <property type="evidence" value="ECO:0007669"/>
    <property type="project" value="TreeGrafter"/>
</dbReference>
<feature type="compositionally biased region" description="Low complexity" evidence="6">
    <location>
        <begin position="123"/>
        <end position="137"/>
    </location>
</feature>
<dbReference type="GO" id="GO:0043161">
    <property type="term" value="P:proteasome-mediated ubiquitin-dependent protein catabolic process"/>
    <property type="evidence" value="ECO:0007669"/>
    <property type="project" value="UniProtKB-UniRule"/>
</dbReference>
<dbReference type="GO" id="GO:0005829">
    <property type="term" value="C:cytosol"/>
    <property type="evidence" value="ECO:0007669"/>
    <property type="project" value="TreeGrafter"/>
</dbReference>
<evidence type="ECO:0000313" key="10">
    <source>
        <dbReference type="Proteomes" id="UP000187283"/>
    </source>
</evidence>
<dbReference type="SMART" id="SM00727">
    <property type="entry name" value="STI1"/>
    <property type="match status" value="1"/>
</dbReference>
<dbReference type="GO" id="GO:0005654">
    <property type="term" value="C:nucleoplasm"/>
    <property type="evidence" value="ECO:0007669"/>
    <property type="project" value="TreeGrafter"/>
</dbReference>
<dbReference type="InterPro" id="IPR009060">
    <property type="entry name" value="UBA-like_sf"/>
</dbReference>
<dbReference type="Pfam" id="PF00627">
    <property type="entry name" value="UBA"/>
    <property type="match status" value="2"/>
</dbReference>
<dbReference type="InterPro" id="IPR015360">
    <property type="entry name" value="XPC-bd"/>
</dbReference>
<dbReference type="EMBL" id="LSSN01001920">
    <property type="protein sequence ID" value="OMJ17849.1"/>
    <property type="molecule type" value="Genomic_DNA"/>
</dbReference>
<evidence type="ECO:0000256" key="4">
    <source>
        <dbReference type="ARBA" id="ARBA00023242"/>
    </source>
</evidence>
<dbReference type="PRINTS" id="PR01839">
    <property type="entry name" value="RAD23PROTEIN"/>
</dbReference>
<dbReference type="Pfam" id="PF00240">
    <property type="entry name" value="ubiquitin"/>
    <property type="match status" value="1"/>
</dbReference>
<dbReference type="CDD" id="cd01805">
    <property type="entry name" value="Ubl_Rad23"/>
    <property type="match status" value="1"/>
</dbReference>
<dbReference type="PROSITE" id="PS50030">
    <property type="entry name" value="UBA"/>
    <property type="match status" value="2"/>
</dbReference>
<feature type="compositionally biased region" description="Polar residues" evidence="6">
    <location>
        <begin position="168"/>
        <end position="178"/>
    </location>
</feature>
<evidence type="ECO:0000259" key="7">
    <source>
        <dbReference type="PROSITE" id="PS50030"/>
    </source>
</evidence>
<feature type="domain" description="UBA" evidence="7">
    <location>
        <begin position="377"/>
        <end position="419"/>
    </location>
</feature>
<keyword evidence="10" id="KW-1185">Reference proteome</keyword>
<sequence length="427" mass="46926">MLISLKTLQQEKIYIEVDPDLSIADLKLKLSNEKGYDVSTQKLIYSGKVLKDSDTISGIGITSSDFMVLMIMKVCQIFLISLNYFSYLPKLNDPNNYLKAKPNTEKQKKAVDDSLHTPAVATSSGIPSAPVAAPASESTEKAIPETPTPTERKQKPESSESTSQSDSNQGNDTLIQSTSNTLLIGESYETAIKTMMEMGYERSICERAMKASFNNPDRAVEYLFSGIPETVVEAPEAPQDTPASQPATSTQNTASAAPASQDFVNLFDNAAARNQAAAGQRGSAVDSGSQPNDLSFLENSEEFQQIRELFLSNPEALQPIMEQIAQSNPRLMQHISQNYDSFLELLMRDVDVMDVDGEGEGEGEEAEGGENQNYIRVTPEELAVFERLEALGFSRDAVLQAYIVCDKNEELAANYLFEHGNDDDYDE</sequence>